<dbReference type="InterPro" id="IPR003356">
    <property type="entry name" value="DNA_methylase_A-5"/>
</dbReference>
<dbReference type="RefSeq" id="WP_153446838.1">
    <property type="nucleotide sequence ID" value="NZ_CP045699.1"/>
</dbReference>
<dbReference type="GO" id="GO:0003677">
    <property type="term" value="F:DNA binding"/>
    <property type="evidence" value="ECO:0007669"/>
    <property type="project" value="InterPro"/>
</dbReference>
<accession>A0A5Q0TC06</accession>
<proteinExistence type="inferred from homology"/>
<protein>
    <recommendedName>
        <fullName evidence="2">site-specific DNA-methyltransferase (adenine-specific)</fullName>
        <ecNumber evidence="2">2.1.1.72</ecNumber>
    </recommendedName>
</protein>
<reference evidence="10 11" key="1">
    <citation type="submission" date="2019-10" db="EMBL/GenBank/DDBJ databases">
        <title>Vibrio sp. nov., isolated from Coralline algae surface.</title>
        <authorList>
            <person name="Geng Y."/>
            <person name="Zhang X."/>
        </authorList>
    </citation>
    <scope>NUCLEOTIDE SEQUENCE [LARGE SCALE GENOMIC DNA]</scope>
    <source>
        <strain evidence="10 11">SM1977</strain>
    </source>
</reference>
<dbReference type="PROSITE" id="PS00092">
    <property type="entry name" value="N6_MTASE"/>
    <property type="match status" value="1"/>
</dbReference>
<feature type="domain" description="DNA methylase adenine-specific" evidence="8">
    <location>
        <begin position="140"/>
        <end position="457"/>
    </location>
</feature>
<dbReference type="Gene3D" id="1.20.1260.30">
    <property type="match status" value="1"/>
</dbReference>
<evidence type="ECO:0000256" key="5">
    <source>
        <dbReference type="ARBA" id="ARBA00022691"/>
    </source>
</evidence>
<sequence>MSISSAIKSIQDIMRKDAGVDGDAQRLGQMSWLLFLKVFDAQEEELELELDNYKAPIPEKYLWRNWAQDSQGITGDALLEFVNDDLFYNLKNFTAPVDLNPRGHVVKEAFSDAFNYMKNGTLLRQVINKLNEIDFTDSSERHLFGDIYEQILRDLQSAGNSGEFYTPRAVTRFIVNRLDPKLGETIMDPATGTGGFLACSFDHVKENYVNTAADHQTLQQQIHGVEKKQLPHLLCITNMMLHGIEVPVQIKHGNTLNKPLSSWDSNINVIATNPPFGGTEEDGIEKNFPSDMQTRETADLFLQLIIEVLDSGDETKAGGRAGVVLPDGTLFGEGVKTKIKKMLTEECNLHTIVRLPNGVFNPYTGIKTNILFFTKGTPTKDVWFYEHPYPEGVKNYNKTKPMKFEEFQAEIDWWGCEEDGFASRVETHQAWKVSIDDIIARNFNLDIKNPYQGEVVNHDPVALLAEYQTQQAEISELRNQLKDILGAALTSGSQSGEQA</sequence>
<dbReference type="InterPro" id="IPR038333">
    <property type="entry name" value="T1MK-like_N_sf"/>
</dbReference>
<evidence type="ECO:0000313" key="10">
    <source>
        <dbReference type="EMBL" id="QGA64702.1"/>
    </source>
</evidence>
<dbReference type="InterPro" id="IPR029063">
    <property type="entry name" value="SAM-dependent_MTases_sf"/>
</dbReference>
<dbReference type="Gene3D" id="3.40.50.150">
    <property type="entry name" value="Vaccinia Virus protein VP39"/>
    <property type="match status" value="1"/>
</dbReference>
<dbReference type="PANTHER" id="PTHR42933:SF4">
    <property type="entry name" value="TYPE I RESTRICTION ENZYME ECOKI METHYLASE SUBUNIT"/>
    <property type="match status" value="1"/>
</dbReference>
<dbReference type="PANTHER" id="PTHR42933">
    <property type="entry name" value="SLR6095 PROTEIN"/>
    <property type="match status" value="1"/>
</dbReference>
<evidence type="ECO:0000256" key="2">
    <source>
        <dbReference type="ARBA" id="ARBA00011900"/>
    </source>
</evidence>
<dbReference type="Pfam" id="PF12161">
    <property type="entry name" value="HsdM_N"/>
    <property type="match status" value="1"/>
</dbReference>
<evidence type="ECO:0000256" key="7">
    <source>
        <dbReference type="ARBA" id="ARBA00047942"/>
    </source>
</evidence>
<dbReference type="Pfam" id="PF02384">
    <property type="entry name" value="N6_Mtase"/>
    <property type="match status" value="1"/>
</dbReference>
<evidence type="ECO:0000259" key="8">
    <source>
        <dbReference type="Pfam" id="PF02384"/>
    </source>
</evidence>
<dbReference type="InterPro" id="IPR002052">
    <property type="entry name" value="DNA_methylase_N6_adenine_CS"/>
</dbReference>
<name>A0A5Q0TC06_9VIBR</name>
<dbReference type="GO" id="GO:0032259">
    <property type="term" value="P:methylation"/>
    <property type="evidence" value="ECO:0007669"/>
    <property type="project" value="UniProtKB-KW"/>
</dbReference>
<comment type="catalytic activity">
    <reaction evidence="7">
        <text>a 2'-deoxyadenosine in DNA + S-adenosyl-L-methionine = an N(6)-methyl-2'-deoxyadenosine in DNA + S-adenosyl-L-homocysteine + H(+)</text>
        <dbReference type="Rhea" id="RHEA:15197"/>
        <dbReference type="Rhea" id="RHEA-COMP:12418"/>
        <dbReference type="Rhea" id="RHEA-COMP:12419"/>
        <dbReference type="ChEBI" id="CHEBI:15378"/>
        <dbReference type="ChEBI" id="CHEBI:57856"/>
        <dbReference type="ChEBI" id="CHEBI:59789"/>
        <dbReference type="ChEBI" id="CHEBI:90615"/>
        <dbReference type="ChEBI" id="CHEBI:90616"/>
        <dbReference type="EC" id="2.1.1.72"/>
    </reaction>
</comment>
<dbReference type="GO" id="GO:0009007">
    <property type="term" value="F:site-specific DNA-methyltransferase (adenine-specific) activity"/>
    <property type="evidence" value="ECO:0007669"/>
    <property type="project" value="UniProtKB-EC"/>
</dbReference>
<evidence type="ECO:0000256" key="1">
    <source>
        <dbReference type="ARBA" id="ARBA00006594"/>
    </source>
</evidence>
<dbReference type="REBASE" id="373442">
    <property type="entry name" value="M.Vsp1977ORF4375P"/>
</dbReference>
<dbReference type="GO" id="GO:0008170">
    <property type="term" value="F:N-methyltransferase activity"/>
    <property type="evidence" value="ECO:0007669"/>
    <property type="project" value="InterPro"/>
</dbReference>
<dbReference type="EC" id="2.1.1.72" evidence="2"/>
<dbReference type="PRINTS" id="PR00507">
    <property type="entry name" value="N12N6MTFRASE"/>
</dbReference>
<dbReference type="AlphaFoldDB" id="A0A5Q0TC06"/>
<dbReference type="SUPFAM" id="SSF53335">
    <property type="entry name" value="S-adenosyl-L-methionine-dependent methyltransferases"/>
    <property type="match status" value="1"/>
</dbReference>
<evidence type="ECO:0000256" key="6">
    <source>
        <dbReference type="ARBA" id="ARBA00022747"/>
    </source>
</evidence>
<dbReference type="EMBL" id="CP045699">
    <property type="protein sequence ID" value="QGA64702.1"/>
    <property type="molecule type" value="Genomic_DNA"/>
</dbReference>
<dbReference type="InterPro" id="IPR051537">
    <property type="entry name" value="DNA_Adenine_Mtase"/>
</dbReference>
<dbReference type="Proteomes" id="UP000348942">
    <property type="component" value="Chromosome 1"/>
</dbReference>
<comment type="similarity">
    <text evidence="1">Belongs to the N(4)/N(6)-methyltransferase family.</text>
</comment>
<dbReference type="GO" id="GO:0009307">
    <property type="term" value="P:DNA restriction-modification system"/>
    <property type="evidence" value="ECO:0007669"/>
    <property type="project" value="UniProtKB-KW"/>
</dbReference>
<keyword evidence="4" id="KW-0808">Transferase</keyword>
<keyword evidence="5" id="KW-0949">S-adenosyl-L-methionine</keyword>
<feature type="domain" description="N6 adenine-specific DNA methyltransferase N-terminal" evidence="9">
    <location>
        <begin position="4"/>
        <end position="130"/>
    </location>
</feature>
<evidence type="ECO:0000256" key="4">
    <source>
        <dbReference type="ARBA" id="ARBA00022679"/>
    </source>
</evidence>
<keyword evidence="3 10" id="KW-0489">Methyltransferase</keyword>
<dbReference type="InterPro" id="IPR022749">
    <property type="entry name" value="D12N6_MeTrfase_N"/>
</dbReference>
<organism evidence="10 11">
    <name type="scientific">Vibrio algicola</name>
    <dbReference type="NCBI Taxonomy" id="2662262"/>
    <lineage>
        <taxon>Bacteria</taxon>
        <taxon>Pseudomonadati</taxon>
        <taxon>Pseudomonadota</taxon>
        <taxon>Gammaproteobacteria</taxon>
        <taxon>Vibrionales</taxon>
        <taxon>Vibrionaceae</taxon>
        <taxon>Vibrio</taxon>
    </lineage>
</organism>
<gene>
    <name evidence="10" type="ORF">GFB47_04375</name>
</gene>
<evidence type="ECO:0000256" key="3">
    <source>
        <dbReference type="ARBA" id="ARBA00022603"/>
    </source>
</evidence>
<evidence type="ECO:0000259" key="9">
    <source>
        <dbReference type="Pfam" id="PF12161"/>
    </source>
</evidence>
<keyword evidence="6" id="KW-0680">Restriction system</keyword>
<keyword evidence="11" id="KW-1185">Reference proteome</keyword>
<evidence type="ECO:0000313" key="11">
    <source>
        <dbReference type="Proteomes" id="UP000348942"/>
    </source>
</evidence>